<name>A0A392W3U8_9FABA</name>
<comment type="caution">
    <text evidence="1">The sequence shown here is derived from an EMBL/GenBank/DDBJ whole genome shotgun (WGS) entry which is preliminary data.</text>
</comment>
<evidence type="ECO:0000313" key="1">
    <source>
        <dbReference type="EMBL" id="MCI93595.1"/>
    </source>
</evidence>
<dbReference type="AlphaFoldDB" id="A0A392W3U8"/>
<dbReference type="Proteomes" id="UP000265520">
    <property type="component" value="Unassembled WGS sequence"/>
</dbReference>
<evidence type="ECO:0000313" key="2">
    <source>
        <dbReference type="Proteomes" id="UP000265520"/>
    </source>
</evidence>
<reference evidence="1 2" key="1">
    <citation type="journal article" date="2018" name="Front. Plant Sci.">
        <title>Red Clover (Trifolium pratense) and Zigzag Clover (T. medium) - A Picture of Genomic Similarities and Differences.</title>
        <authorList>
            <person name="Dluhosova J."/>
            <person name="Istvanek J."/>
            <person name="Nedelnik J."/>
            <person name="Repkova J."/>
        </authorList>
    </citation>
    <scope>NUCLEOTIDE SEQUENCE [LARGE SCALE GENOMIC DNA]</scope>
    <source>
        <strain evidence="2">cv. 10/8</strain>
        <tissue evidence="1">Leaf</tissue>
    </source>
</reference>
<sequence length="38" mass="4111">MTPSTTFDPKVSCCRAQLLPTTSKMHTSDDTLTVSHAT</sequence>
<organism evidence="1 2">
    <name type="scientific">Trifolium medium</name>
    <dbReference type="NCBI Taxonomy" id="97028"/>
    <lineage>
        <taxon>Eukaryota</taxon>
        <taxon>Viridiplantae</taxon>
        <taxon>Streptophyta</taxon>
        <taxon>Embryophyta</taxon>
        <taxon>Tracheophyta</taxon>
        <taxon>Spermatophyta</taxon>
        <taxon>Magnoliopsida</taxon>
        <taxon>eudicotyledons</taxon>
        <taxon>Gunneridae</taxon>
        <taxon>Pentapetalae</taxon>
        <taxon>rosids</taxon>
        <taxon>fabids</taxon>
        <taxon>Fabales</taxon>
        <taxon>Fabaceae</taxon>
        <taxon>Papilionoideae</taxon>
        <taxon>50 kb inversion clade</taxon>
        <taxon>NPAAA clade</taxon>
        <taxon>Hologalegina</taxon>
        <taxon>IRL clade</taxon>
        <taxon>Trifolieae</taxon>
        <taxon>Trifolium</taxon>
    </lineage>
</organism>
<accession>A0A392W3U8</accession>
<dbReference type="EMBL" id="LXQA011333177">
    <property type="protein sequence ID" value="MCI93595.1"/>
    <property type="molecule type" value="Genomic_DNA"/>
</dbReference>
<feature type="non-terminal residue" evidence="1">
    <location>
        <position position="38"/>
    </location>
</feature>
<protein>
    <submittedName>
        <fullName evidence="1">Uncharacterized protein</fullName>
    </submittedName>
</protein>
<proteinExistence type="predicted"/>
<keyword evidence="2" id="KW-1185">Reference proteome</keyword>